<protein>
    <submittedName>
        <fullName evidence="1">Uncharacterized protein</fullName>
    </submittedName>
</protein>
<evidence type="ECO:0000313" key="1">
    <source>
        <dbReference type="EMBL" id="MCC8432013.1"/>
    </source>
</evidence>
<comment type="caution">
    <text evidence="1">The sequence shown here is derived from an EMBL/GenBank/DDBJ whole genome shotgun (WGS) entry which is preliminary data.</text>
</comment>
<evidence type="ECO:0000313" key="2">
    <source>
        <dbReference type="Proteomes" id="UP001198862"/>
    </source>
</evidence>
<proteinExistence type="predicted"/>
<keyword evidence="2" id="KW-1185">Reference proteome</keyword>
<organism evidence="1 2">
    <name type="scientific">Reyranella aquatilis</name>
    <dbReference type="NCBI Taxonomy" id="2035356"/>
    <lineage>
        <taxon>Bacteria</taxon>
        <taxon>Pseudomonadati</taxon>
        <taxon>Pseudomonadota</taxon>
        <taxon>Alphaproteobacteria</taxon>
        <taxon>Hyphomicrobiales</taxon>
        <taxon>Reyranellaceae</taxon>
        <taxon>Reyranella</taxon>
    </lineage>
</organism>
<dbReference type="Proteomes" id="UP001198862">
    <property type="component" value="Unassembled WGS sequence"/>
</dbReference>
<dbReference type="EMBL" id="JAJISD010000012">
    <property type="protein sequence ID" value="MCC8432013.1"/>
    <property type="molecule type" value="Genomic_DNA"/>
</dbReference>
<reference evidence="1 2" key="1">
    <citation type="submission" date="2021-11" db="EMBL/GenBank/DDBJ databases">
        <authorList>
            <person name="Lee D.-H."/>
            <person name="Kim S.-B."/>
        </authorList>
    </citation>
    <scope>NUCLEOTIDE SEQUENCE [LARGE SCALE GENOMIC DNA]</scope>
    <source>
        <strain evidence="1 2">KCTC 52223</strain>
    </source>
</reference>
<accession>A0ABS8L132</accession>
<dbReference type="RefSeq" id="WP_230553432.1">
    <property type="nucleotide sequence ID" value="NZ_JAJISD010000012.1"/>
</dbReference>
<sequence length="99" mass="10787">MDALATFAASVIADQPPAGASPALQALWWVRRGDWAQAHACVQAHEGEADCDSVHAHLHRQEGDLSNAGYWYRRAGRPVAQQSLEAEWAALATELLDRP</sequence>
<name>A0ABS8L132_9HYPH</name>
<gene>
    <name evidence="1" type="ORF">LJ725_23815</name>
</gene>